<evidence type="ECO:0000313" key="4">
    <source>
        <dbReference type="Proteomes" id="UP000245609"/>
    </source>
</evidence>
<dbReference type="Proteomes" id="UP000245609">
    <property type="component" value="Unassembled WGS sequence"/>
</dbReference>
<comment type="function">
    <text evidence="1">Component of the Mediator complex, a coactivator involved in the regulated transcription of nearly all RNA polymerase II-dependent genes. Mediator functions as a bridge to convey information from gene-specific regulatory proteins to the basal RNA polymerase II transcription machinery.</text>
</comment>
<proteinExistence type="inferred from homology"/>
<comment type="similarity">
    <text evidence="1">Belongs to the Mediator complex subunit 7 family.</text>
</comment>
<dbReference type="STRING" id="133381.A0A2T9ZDX8"/>
<organism evidence="3 4">
    <name type="scientific">Smittium megazygosporum</name>
    <dbReference type="NCBI Taxonomy" id="133381"/>
    <lineage>
        <taxon>Eukaryota</taxon>
        <taxon>Fungi</taxon>
        <taxon>Fungi incertae sedis</taxon>
        <taxon>Zoopagomycota</taxon>
        <taxon>Kickxellomycotina</taxon>
        <taxon>Harpellomycetes</taxon>
        <taxon>Harpellales</taxon>
        <taxon>Legeriomycetaceae</taxon>
        <taxon>Smittium</taxon>
    </lineage>
</organism>
<name>A0A2T9ZDX8_9FUNG</name>
<dbReference type="GO" id="GO:0003712">
    <property type="term" value="F:transcription coregulator activity"/>
    <property type="evidence" value="ECO:0007669"/>
    <property type="project" value="InterPro"/>
</dbReference>
<keyword evidence="1" id="KW-0010">Activator</keyword>
<gene>
    <name evidence="3" type="ORF">BB560_002784</name>
</gene>
<accession>A0A2T9ZDX8</accession>
<sequence length="147" mass="16255">MGQEQKISTAFPPPPGQYKLFTNENVLLSKSKFEAEEIGALKYLVPPEPIPEDEYHIFGSDFKARSTSELKRMNVDLLKTFLDLVANLSKDLTNANTTELRERLSKLDAGLNGYRYDMASCPRCAAVDSGSGGSACRAEDQPYPDSD</sequence>
<evidence type="ECO:0000256" key="1">
    <source>
        <dbReference type="RuleBase" id="RU364060"/>
    </source>
</evidence>
<dbReference type="GO" id="GO:0006357">
    <property type="term" value="P:regulation of transcription by RNA polymerase II"/>
    <property type="evidence" value="ECO:0007669"/>
    <property type="project" value="InterPro"/>
</dbReference>
<protein>
    <recommendedName>
        <fullName evidence="1">Mediator of RNA polymerase II transcription subunit 7</fullName>
    </recommendedName>
</protein>
<keyword evidence="4" id="KW-1185">Reference proteome</keyword>
<keyword evidence="1" id="KW-0804">Transcription</keyword>
<dbReference type="Gene3D" id="6.10.140.1520">
    <property type="match status" value="1"/>
</dbReference>
<dbReference type="EMBL" id="MBFS01000342">
    <property type="protein sequence ID" value="PVV02752.1"/>
    <property type="molecule type" value="Genomic_DNA"/>
</dbReference>
<comment type="subunit">
    <text evidence="1">Component of the Mediator complex.</text>
</comment>
<evidence type="ECO:0000313" key="3">
    <source>
        <dbReference type="EMBL" id="PVV02752.1"/>
    </source>
</evidence>
<keyword evidence="1" id="KW-0805">Transcription regulation</keyword>
<feature type="region of interest" description="Disordered" evidence="2">
    <location>
        <begin position="126"/>
        <end position="147"/>
    </location>
</feature>
<dbReference type="InterPro" id="IPR009244">
    <property type="entry name" value="Mediatior_Med7"/>
</dbReference>
<dbReference type="AlphaFoldDB" id="A0A2T9ZDX8"/>
<reference evidence="3 4" key="1">
    <citation type="journal article" date="2018" name="MBio">
        <title>Comparative Genomics Reveals the Core Gene Toolbox for the Fungus-Insect Symbiosis.</title>
        <authorList>
            <person name="Wang Y."/>
            <person name="Stata M."/>
            <person name="Wang W."/>
            <person name="Stajich J.E."/>
            <person name="White M.M."/>
            <person name="Moncalvo J.M."/>
        </authorList>
    </citation>
    <scope>NUCLEOTIDE SEQUENCE [LARGE SCALE GENOMIC DNA]</scope>
    <source>
        <strain evidence="3 4">SC-DP-2</strain>
    </source>
</reference>
<dbReference type="OrthoDB" id="10253553at2759"/>
<dbReference type="GO" id="GO:0016592">
    <property type="term" value="C:mediator complex"/>
    <property type="evidence" value="ECO:0007669"/>
    <property type="project" value="InterPro"/>
</dbReference>
<comment type="caution">
    <text evidence="3">The sequence shown here is derived from an EMBL/GenBank/DDBJ whole genome shotgun (WGS) entry which is preliminary data.</text>
</comment>
<dbReference type="Pfam" id="PF05983">
    <property type="entry name" value="Med7"/>
    <property type="match status" value="1"/>
</dbReference>
<keyword evidence="1" id="KW-0539">Nucleus</keyword>
<comment type="subcellular location">
    <subcellularLocation>
        <location evidence="1">Nucleus</location>
    </subcellularLocation>
</comment>
<evidence type="ECO:0000256" key="2">
    <source>
        <dbReference type="SAM" id="MobiDB-lite"/>
    </source>
</evidence>